<name>A0A2W4W4U6_9CYAN</name>
<keyword evidence="1" id="KW-1133">Transmembrane helix</keyword>
<sequence length="149" mass="17353">MTFEFPTEDNPFQARFNPWIGIALTLMGLLFFLLALRTILIDQVFSLRIFLGILLIAVGLLYLKRPYFRIAPNRLTVYSFFGQVVKRYPFASFSNIEIDSGKVYIRASEIENGSASPFEQHERVKIQKWMTKSSDWKKLKSLTEVLKSY</sequence>
<feature type="transmembrane region" description="Helical" evidence="1">
    <location>
        <begin position="45"/>
        <end position="63"/>
    </location>
</feature>
<proteinExistence type="predicted"/>
<comment type="caution">
    <text evidence="2">The sequence shown here is derived from an EMBL/GenBank/DDBJ whole genome shotgun (WGS) entry which is preliminary data.</text>
</comment>
<organism evidence="2 3">
    <name type="scientific">Leptolyngbya foveolarum</name>
    <dbReference type="NCBI Taxonomy" id="47253"/>
    <lineage>
        <taxon>Bacteria</taxon>
        <taxon>Bacillati</taxon>
        <taxon>Cyanobacteriota</taxon>
        <taxon>Cyanophyceae</taxon>
        <taxon>Leptolyngbyales</taxon>
        <taxon>Leptolyngbyaceae</taxon>
        <taxon>Leptolyngbya group</taxon>
        <taxon>Leptolyngbya</taxon>
    </lineage>
</organism>
<evidence type="ECO:0008006" key="4">
    <source>
        <dbReference type="Google" id="ProtNLM"/>
    </source>
</evidence>
<evidence type="ECO:0000313" key="2">
    <source>
        <dbReference type="EMBL" id="PZO17095.1"/>
    </source>
</evidence>
<reference evidence="2 3" key="2">
    <citation type="submission" date="2018-06" db="EMBL/GenBank/DDBJ databases">
        <title>Metagenomic assembly of (sub)arctic Cyanobacteria and their associated microbiome from non-axenic cultures.</title>
        <authorList>
            <person name="Baurain D."/>
        </authorList>
    </citation>
    <scope>NUCLEOTIDE SEQUENCE [LARGE SCALE GENOMIC DNA]</scope>
    <source>
        <strain evidence="2">ULC129bin1</strain>
    </source>
</reference>
<gene>
    <name evidence="2" type="ORF">DCF25_11505</name>
</gene>
<evidence type="ECO:0000256" key="1">
    <source>
        <dbReference type="SAM" id="Phobius"/>
    </source>
</evidence>
<dbReference type="EMBL" id="QBMC01000071">
    <property type="protein sequence ID" value="PZO17095.1"/>
    <property type="molecule type" value="Genomic_DNA"/>
</dbReference>
<evidence type="ECO:0000313" key="3">
    <source>
        <dbReference type="Proteomes" id="UP000249354"/>
    </source>
</evidence>
<protein>
    <recommendedName>
        <fullName evidence="4">DUF5673 domain-containing protein</fullName>
    </recommendedName>
</protein>
<dbReference type="Proteomes" id="UP000249354">
    <property type="component" value="Unassembled WGS sequence"/>
</dbReference>
<dbReference type="AlphaFoldDB" id="A0A2W4W4U6"/>
<reference evidence="3" key="1">
    <citation type="submission" date="2018-04" db="EMBL/GenBank/DDBJ databases">
        <authorList>
            <person name="Cornet L."/>
        </authorList>
    </citation>
    <scope>NUCLEOTIDE SEQUENCE [LARGE SCALE GENOMIC DNA]</scope>
</reference>
<feature type="transmembrane region" description="Helical" evidence="1">
    <location>
        <begin position="20"/>
        <end position="39"/>
    </location>
</feature>
<keyword evidence="1" id="KW-0812">Transmembrane</keyword>
<keyword evidence="1" id="KW-0472">Membrane</keyword>
<accession>A0A2W4W4U6</accession>